<dbReference type="PANTHER" id="PTHR10514:SF27">
    <property type="entry name" value="ANGIOTENSIN-CONVERTING ENZYME"/>
    <property type="match status" value="1"/>
</dbReference>
<feature type="binding site" evidence="18">
    <location>
        <position position="386"/>
    </location>
    <ligand>
        <name>Zn(2+)</name>
        <dbReference type="ChEBI" id="CHEBI:29105"/>
        <label>2</label>
        <note>catalytic</note>
    </ligand>
</feature>
<feature type="binding site" evidence="16">
    <location>
        <position position="386"/>
    </location>
    <ligand>
        <name>Zn(2+)</name>
        <dbReference type="ChEBI" id="CHEBI:29105"/>
        <label>1</label>
        <note>catalytic</note>
    </ligand>
</feature>
<dbReference type="SUPFAM" id="SSF55486">
    <property type="entry name" value="Metalloproteases ('zincins'), catalytic domain"/>
    <property type="match status" value="1"/>
</dbReference>
<dbReference type="PRINTS" id="PR00791">
    <property type="entry name" value="PEPDIPTASEA"/>
</dbReference>
<comment type="catalytic activity">
    <reaction evidence="11">
        <text>Release of a C-terminal dipeptide, oligopeptide-|-Xaa-Yaa, when Xaa is not Pro, and Yaa is neither Asp nor Glu. Thus, conversion of angiotensin I to angiotensin II, with increase in vasoconstrictor activity, but no action on angiotensin II.</text>
        <dbReference type="EC" id="3.4.15.1"/>
    </reaction>
</comment>
<proteinExistence type="inferred from homology"/>
<evidence type="ECO:0000256" key="11">
    <source>
        <dbReference type="ARBA" id="ARBA00036868"/>
    </source>
</evidence>
<evidence type="ECO:0000256" key="14">
    <source>
        <dbReference type="PIRSR" id="PIRSR601548-11"/>
    </source>
</evidence>
<dbReference type="GO" id="GO:0006508">
    <property type="term" value="P:proteolysis"/>
    <property type="evidence" value="ECO:0007669"/>
    <property type="project" value="UniProtKB-KW"/>
</dbReference>
<keyword evidence="6 20" id="KW-0378">Hydrolase</keyword>
<feature type="disulfide bond" evidence="17 19">
    <location>
        <begin position="351"/>
        <end position="369"/>
    </location>
</feature>
<keyword evidence="5 21" id="KW-0732">Signal</keyword>
<evidence type="ECO:0000313" key="22">
    <source>
        <dbReference type="EMBL" id="EFA05307.1"/>
    </source>
</evidence>
<evidence type="ECO:0000256" key="3">
    <source>
        <dbReference type="ARBA" id="ARBA00022670"/>
    </source>
</evidence>
<evidence type="ECO:0000256" key="21">
    <source>
        <dbReference type="SAM" id="SignalP"/>
    </source>
</evidence>
<dbReference type="eggNOG" id="KOG3690">
    <property type="taxonomic scope" value="Eukaryota"/>
</dbReference>
<evidence type="ECO:0000256" key="10">
    <source>
        <dbReference type="ARBA" id="ARBA00023180"/>
    </source>
</evidence>
<keyword evidence="7 16" id="KW-0862">Zinc</keyword>
<keyword evidence="10 20" id="KW-0325">Glycoprotein</keyword>
<gene>
    <name evidence="22" type="primary">AUGUSTUS-3.0.2_15465</name>
    <name evidence="22" type="ORF">TcasGA2_TC015465</name>
</gene>
<feature type="active site" description="Proton acceptor 1" evidence="13">
    <location>
        <position position="383"/>
    </location>
</feature>
<dbReference type="GO" id="GO:0005886">
    <property type="term" value="C:plasma membrane"/>
    <property type="evidence" value="ECO:0000318"/>
    <property type="project" value="GO_Central"/>
</dbReference>
<feature type="binding site" evidence="18">
    <location>
        <position position="382"/>
    </location>
    <ligand>
        <name>Zn(2+)</name>
        <dbReference type="ChEBI" id="CHEBI:29105"/>
        <label>2</label>
        <note>catalytic</note>
    </ligand>
</feature>
<reference evidence="22 23" key="2">
    <citation type="journal article" date="2010" name="Nucleic Acids Res.">
        <title>BeetleBase in 2010: revisions to provide comprehensive genomic information for Tribolium castaneum.</title>
        <authorList>
            <person name="Kim H.S."/>
            <person name="Murphy T."/>
            <person name="Xia J."/>
            <person name="Caragea D."/>
            <person name="Park Y."/>
            <person name="Beeman R.W."/>
            <person name="Lorenzen M.D."/>
            <person name="Butcher S."/>
            <person name="Manak J.R."/>
            <person name="Brown S.J."/>
        </authorList>
    </citation>
    <scope>NUCLEOTIDE SEQUENCE [LARGE SCALE GENOMIC DNA]</scope>
    <source>
        <strain evidence="22 23">Georgia GA2</strain>
    </source>
</reference>
<comment type="cofactor">
    <cofactor evidence="20">
        <name>Zn(2+)</name>
        <dbReference type="ChEBI" id="CHEBI:29105"/>
    </cofactor>
    <text evidence="20">Binds 1 zinc ion per subunit.</text>
</comment>
<evidence type="ECO:0000256" key="18">
    <source>
        <dbReference type="PIRSR" id="PIRSR601548-8"/>
    </source>
</evidence>
<dbReference type="Proteomes" id="UP000007266">
    <property type="component" value="Linkage group 8"/>
</dbReference>
<evidence type="ECO:0000256" key="4">
    <source>
        <dbReference type="ARBA" id="ARBA00022723"/>
    </source>
</evidence>
<keyword evidence="23" id="KW-1185">Reference proteome</keyword>
<evidence type="ECO:0000256" key="12">
    <source>
        <dbReference type="ARBA" id="ARBA00039858"/>
    </source>
</evidence>
<comment type="caution">
    <text evidence="19">Lacks conserved residue(s) required for the propagation of feature annotation.</text>
</comment>
<feature type="chain" id="PRO_5003028866" description="Angiotensin-converting enzyme" evidence="21">
    <location>
        <begin position="19"/>
        <end position="614"/>
    </location>
</feature>
<evidence type="ECO:0000256" key="6">
    <source>
        <dbReference type="ARBA" id="ARBA00022801"/>
    </source>
</evidence>
<dbReference type="STRING" id="7070.D2A533"/>
<feature type="binding site" evidence="18">
    <location>
        <position position="410"/>
    </location>
    <ligand>
        <name>Zn(2+)</name>
        <dbReference type="ChEBI" id="CHEBI:29105"/>
        <label>2</label>
        <note>catalytic</note>
    </ligand>
</feature>
<feature type="active site" description="Proton donor 2" evidence="14">
    <location>
        <position position="512"/>
    </location>
</feature>
<dbReference type="CDD" id="cd06461">
    <property type="entry name" value="M2_ACE"/>
    <property type="match status" value="1"/>
</dbReference>
<dbReference type="Gene3D" id="1.10.1370.30">
    <property type="match status" value="2"/>
</dbReference>
<keyword evidence="2 20" id="KW-0121">Carboxypeptidase</keyword>
<evidence type="ECO:0000256" key="5">
    <source>
        <dbReference type="ARBA" id="ARBA00022729"/>
    </source>
</evidence>
<evidence type="ECO:0000256" key="2">
    <source>
        <dbReference type="ARBA" id="ARBA00022645"/>
    </source>
</evidence>
<dbReference type="GO" id="GO:0005615">
    <property type="term" value="C:extracellular space"/>
    <property type="evidence" value="ECO:0000318"/>
    <property type="project" value="GO_Central"/>
</dbReference>
<keyword evidence="8 20" id="KW-0482">Metalloprotease</keyword>
<evidence type="ECO:0000313" key="23">
    <source>
        <dbReference type="Proteomes" id="UP000007266"/>
    </source>
</evidence>
<feature type="signal peptide" evidence="21">
    <location>
        <begin position="1"/>
        <end position="18"/>
    </location>
</feature>
<dbReference type="GO" id="GO:0008237">
    <property type="term" value="F:metallopeptidase activity"/>
    <property type="evidence" value="ECO:0000318"/>
    <property type="project" value="GO_Central"/>
</dbReference>
<sequence length="614" mass="70708">MKNLNIVFVANILPLLLAITPTKCVLNEQELKNLLANEYERTASAICTKVNEAEWNYETDINNHEKEQIVLNATLQSAAFHKKYWNKYFKDLKPEDFQDPEIKRQVKDLKLLGDSALDEKKLAELTKTVNAMTNIYSTAKICPYKDQQCDLAKSGLSLEPGIEAVIAKSTDYDELLYVWKAWRDASGAKMRNLYRIYVDLSNEAAVANNFKDKGEVWRYGYESKTFIQDIDELWNQVEPLYLELHKYVGSKLKERFGDKLDDSDGLLPAHLFGNMWAQEWNNIAQLVKPFPNASKIDVDKALIEQKYTILDLFQTSDNFYKSLGLIPSDICYNTSAGAMIEKPTDGREVLCHASAWDFCDGKNYRIKMCTEVNFEDFITIHHEMGHIQYFLQYAKQPITFREGANPGFHEAIGDTIALSVSTPKHLEKINLLKNYNNSYESSINTLMDMALQKIAFLPFGLLIDKWRWDVFSGAVKPEQWNAHWWEYRKKYQKIKPPVARSEEDFDPGAKFHVAGDSEYIAYFVAHTLQFQFYKSLCVEAGEYNPDDKNVPLHNCDFYESKAAGDKLREGLSLGSSKHWSEVLEVMTGSRKLDASAVLEYFEPLYKFLKEKNSK</sequence>
<keyword evidence="4 16" id="KW-0479">Metal-binding</keyword>
<feature type="disulfide bond" evidence="17">
    <location>
        <begin position="142"/>
        <end position="149"/>
    </location>
</feature>
<feature type="active site" description="Proton donor 1" evidence="13">
    <location>
        <position position="512"/>
    </location>
</feature>
<feature type="binding site" evidence="16">
    <location>
        <position position="410"/>
    </location>
    <ligand>
        <name>Zn(2+)</name>
        <dbReference type="ChEBI" id="CHEBI:29105"/>
        <label>1</label>
        <note>catalytic</note>
    </ligand>
</feature>
<keyword evidence="3 20" id="KW-0645">Protease</keyword>
<dbReference type="PANTHER" id="PTHR10514">
    <property type="entry name" value="ANGIOTENSIN-CONVERTING ENZYME"/>
    <property type="match status" value="1"/>
</dbReference>
<dbReference type="Pfam" id="PF01401">
    <property type="entry name" value="Peptidase_M2"/>
    <property type="match status" value="1"/>
</dbReference>
<evidence type="ECO:0000256" key="13">
    <source>
        <dbReference type="PIRSR" id="PIRSR601548-1"/>
    </source>
</evidence>
<dbReference type="InterPro" id="IPR001548">
    <property type="entry name" value="Peptidase_M2"/>
</dbReference>
<dbReference type="FunCoup" id="D2A533">
    <property type="interactions" value="61"/>
</dbReference>
<evidence type="ECO:0000256" key="1">
    <source>
        <dbReference type="ARBA" id="ARBA00008139"/>
    </source>
</evidence>
<accession>D2A533</accession>
<reference evidence="22 23" key="1">
    <citation type="journal article" date="2008" name="Nature">
        <title>The genome of the model beetle and pest Tribolium castaneum.</title>
        <authorList>
            <consortium name="Tribolium Genome Sequencing Consortium"/>
            <person name="Richards S."/>
            <person name="Gibbs R.A."/>
            <person name="Weinstock G.M."/>
            <person name="Brown S.J."/>
            <person name="Denell R."/>
            <person name="Beeman R.W."/>
            <person name="Gibbs R."/>
            <person name="Beeman R.W."/>
            <person name="Brown S.J."/>
            <person name="Bucher G."/>
            <person name="Friedrich M."/>
            <person name="Grimmelikhuijzen C.J."/>
            <person name="Klingler M."/>
            <person name="Lorenzen M."/>
            <person name="Richards S."/>
            <person name="Roth S."/>
            <person name="Schroder R."/>
            <person name="Tautz D."/>
            <person name="Zdobnov E.M."/>
            <person name="Muzny D."/>
            <person name="Gibbs R.A."/>
            <person name="Weinstock G.M."/>
            <person name="Attaway T."/>
            <person name="Bell S."/>
            <person name="Buhay C.J."/>
            <person name="Chandrabose M.N."/>
            <person name="Chavez D."/>
            <person name="Clerk-Blankenburg K.P."/>
            <person name="Cree A."/>
            <person name="Dao M."/>
            <person name="Davis C."/>
            <person name="Chacko J."/>
            <person name="Dinh H."/>
            <person name="Dugan-Rocha S."/>
            <person name="Fowler G."/>
            <person name="Garner T.T."/>
            <person name="Garnes J."/>
            <person name="Gnirke A."/>
            <person name="Hawes A."/>
            <person name="Hernandez J."/>
            <person name="Hines S."/>
            <person name="Holder M."/>
            <person name="Hume J."/>
            <person name="Jhangiani S.N."/>
            <person name="Joshi V."/>
            <person name="Khan Z.M."/>
            <person name="Jackson L."/>
            <person name="Kovar C."/>
            <person name="Kowis A."/>
            <person name="Lee S."/>
            <person name="Lewis L.R."/>
            <person name="Margolis J."/>
            <person name="Morgan M."/>
            <person name="Nazareth L.V."/>
            <person name="Nguyen N."/>
            <person name="Okwuonu G."/>
            <person name="Parker D."/>
            <person name="Richards S."/>
            <person name="Ruiz S.J."/>
            <person name="Santibanez J."/>
            <person name="Savard J."/>
            <person name="Scherer S.E."/>
            <person name="Schneider B."/>
            <person name="Sodergren E."/>
            <person name="Tautz D."/>
            <person name="Vattahil S."/>
            <person name="Villasana D."/>
            <person name="White C.S."/>
            <person name="Wright R."/>
            <person name="Park Y."/>
            <person name="Beeman R.W."/>
            <person name="Lord J."/>
            <person name="Oppert B."/>
            <person name="Lorenzen M."/>
            <person name="Brown S."/>
            <person name="Wang L."/>
            <person name="Savard J."/>
            <person name="Tautz D."/>
            <person name="Richards S."/>
            <person name="Weinstock G."/>
            <person name="Gibbs R.A."/>
            <person name="Liu Y."/>
            <person name="Worley K."/>
            <person name="Weinstock G."/>
            <person name="Elsik C.G."/>
            <person name="Reese J.T."/>
            <person name="Elhaik E."/>
            <person name="Landan G."/>
            <person name="Graur D."/>
            <person name="Arensburger P."/>
            <person name="Atkinson P."/>
            <person name="Beeman R.W."/>
            <person name="Beidler J."/>
            <person name="Brown S.J."/>
            <person name="Demuth J.P."/>
            <person name="Drury D.W."/>
            <person name="Du Y.Z."/>
            <person name="Fujiwara H."/>
            <person name="Lorenzen M."/>
            <person name="Maselli V."/>
            <person name="Osanai M."/>
            <person name="Park Y."/>
            <person name="Robertson H.M."/>
            <person name="Tu Z."/>
            <person name="Wang J.J."/>
            <person name="Wang S."/>
            <person name="Richards S."/>
            <person name="Song H."/>
            <person name="Zhang L."/>
            <person name="Sodergren E."/>
            <person name="Werner D."/>
            <person name="Stanke M."/>
            <person name="Morgenstern B."/>
            <person name="Solovyev V."/>
            <person name="Kosarev P."/>
            <person name="Brown G."/>
            <person name="Chen H.C."/>
            <person name="Ermolaeva O."/>
            <person name="Hlavina W."/>
            <person name="Kapustin Y."/>
            <person name="Kiryutin B."/>
            <person name="Kitts P."/>
            <person name="Maglott D."/>
            <person name="Pruitt K."/>
            <person name="Sapojnikov V."/>
            <person name="Souvorov A."/>
            <person name="Mackey A.J."/>
            <person name="Waterhouse R.M."/>
            <person name="Wyder S."/>
            <person name="Zdobnov E.M."/>
            <person name="Zdobnov E.M."/>
            <person name="Wyder S."/>
            <person name="Kriventseva E.V."/>
            <person name="Kadowaki T."/>
            <person name="Bork P."/>
            <person name="Aranda M."/>
            <person name="Bao R."/>
            <person name="Beermann A."/>
            <person name="Berns N."/>
            <person name="Bolognesi R."/>
            <person name="Bonneton F."/>
            <person name="Bopp D."/>
            <person name="Brown S.J."/>
            <person name="Bucher G."/>
            <person name="Butts T."/>
            <person name="Chaumot A."/>
            <person name="Denell R.E."/>
            <person name="Ferrier D.E."/>
            <person name="Friedrich M."/>
            <person name="Gordon C.M."/>
            <person name="Jindra M."/>
            <person name="Klingler M."/>
            <person name="Lan Q."/>
            <person name="Lattorff H.M."/>
            <person name="Laudet V."/>
            <person name="von Levetsow C."/>
            <person name="Liu Z."/>
            <person name="Lutz R."/>
            <person name="Lynch J.A."/>
            <person name="da Fonseca R.N."/>
            <person name="Posnien N."/>
            <person name="Reuter R."/>
            <person name="Roth S."/>
            <person name="Savard J."/>
            <person name="Schinko J.B."/>
            <person name="Schmitt C."/>
            <person name="Schoppmeier M."/>
            <person name="Schroder R."/>
            <person name="Shippy T.D."/>
            <person name="Simonnet F."/>
            <person name="Marques-Souza H."/>
            <person name="Tautz D."/>
            <person name="Tomoyasu Y."/>
            <person name="Trauner J."/>
            <person name="Van der Zee M."/>
            <person name="Vervoort M."/>
            <person name="Wittkopp N."/>
            <person name="Wimmer E.A."/>
            <person name="Yang X."/>
            <person name="Jones A.K."/>
            <person name="Sattelle D.B."/>
            <person name="Ebert P.R."/>
            <person name="Nelson D."/>
            <person name="Scott J.G."/>
            <person name="Beeman R.W."/>
            <person name="Muthukrishnan S."/>
            <person name="Kramer K.J."/>
            <person name="Arakane Y."/>
            <person name="Beeman R.W."/>
            <person name="Zhu Q."/>
            <person name="Hogenkamp D."/>
            <person name="Dixit R."/>
            <person name="Oppert B."/>
            <person name="Jiang H."/>
            <person name="Zou Z."/>
            <person name="Marshall J."/>
            <person name="Elpidina E."/>
            <person name="Vinokurov K."/>
            <person name="Oppert C."/>
            <person name="Zou Z."/>
            <person name="Evans J."/>
            <person name="Lu Z."/>
            <person name="Zhao P."/>
            <person name="Sumathipala N."/>
            <person name="Altincicek B."/>
            <person name="Vilcinskas A."/>
            <person name="Williams M."/>
            <person name="Hultmark D."/>
            <person name="Hetru C."/>
            <person name="Jiang H."/>
            <person name="Grimmelikhuijzen C.J."/>
            <person name="Hauser F."/>
            <person name="Cazzamali G."/>
            <person name="Williamson M."/>
            <person name="Park Y."/>
            <person name="Li B."/>
            <person name="Tanaka Y."/>
            <person name="Predel R."/>
            <person name="Neupert S."/>
            <person name="Schachtner J."/>
            <person name="Verleyen P."/>
            <person name="Raible F."/>
            <person name="Bork P."/>
            <person name="Friedrich M."/>
            <person name="Walden K.K."/>
            <person name="Robertson H.M."/>
            <person name="Angeli S."/>
            <person name="Foret S."/>
            <person name="Bucher G."/>
            <person name="Schuetz S."/>
            <person name="Maleszka R."/>
            <person name="Wimmer E.A."/>
            <person name="Beeman R.W."/>
            <person name="Lorenzen M."/>
            <person name="Tomoyasu Y."/>
            <person name="Miller S.C."/>
            <person name="Grossmann D."/>
            <person name="Bucher G."/>
        </authorList>
    </citation>
    <scope>NUCLEOTIDE SEQUENCE [LARGE SCALE GENOMIC DNA]</scope>
    <source>
        <strain evidence="22 23">Georgia GA2</strain>
    </source>
</reference>
<dbReference type="HOGENOM" id="CLU_014364_3_3_1"/>
<dbReference type="EC" id="3.4.-.-" evidence="20"/>
<dbReference type="GO" id="GO:0046872">
    <property type="term" value="F:metal ion binding"/>
    <property type="evidence" value="ECO:0007669"/>
    <property type="project" value="UniProtKB-KW"/>
</dbReference>
<feature type="binding site" evidence="16">
    <location>
        <position position="382"/>
    </location>
    <ligand>
        <name>Zn(2+)</name>
        <dbReference type="ChEBI" id="CHEBI:29105"/>
        <label>1</label>
        <note>catalytic</note>
    </ligand>
</feature>
<evidence type="ECO:0000256" key="8">
    <source>
        <dbReference type="ARBA" id="ARBA00023049"/>
    </source>
</evidence>
<dbReference type="PROSITE" id="PS52011">
    <property type="entry name" value="PEPTIDASE_M2"/>
    <property type="match status" value="1"/>
</dbReference>
<organism evidence="22 23">
    <name type="scientific">Tribolium castaneum</name>
    <name type="common">Red flour beetle</name>
    <dbReference type="NCBI Taxonomy" id="7070"/>
    <lineage>
        <taxon>Eukaryota</taxon>
        <taxon>Metazoa</taxon>
        <taxon>Ecdysozoa</taxon>
        <taxon>Arthropoda</taxon>
        <taxon>Hexapoda</taxon>
        <taxon>Insecta</taxon>
        <taxon>Pterygota</taxon>
        <taxon>Neoptera</taxon>
        <taxon>Endopterygota</taxon>
        <taxon>Coleoptera</taxon>
        <taxon>Polyphaga</taxon>
        <taxon>Cucujiformia</taxon>
        <taxon>Tenebrionidae</taxon>
        <taxon>Tenebrionidae incertae sedis</taxon>
        <taxon>Tribolium</taxon>
    </lineage>
</organism>
<feature type="active site" description="Proton acceptor 2" evidence="14">
    <location>
        <position position="383"/>
    </location>
</feature>
<protein>
    <recommendedName>
        <fullName evidence="12 20">Angiotensin-converting enzyme</fullName>
        <ecNumber evidence="20">3.4.-.-</ecNumber>
    </recommendedName>
</protein>
<dbReference type="OMA" id="YFVAHII"/>
<dbReference type="GO" id="GO:0008241">
    <property type="term" value="F:peptidyl-dipeptidase activity"/>
    <property type="evidence" value="ECO:0007669"/>
    <property type="project" value="UniProtKB-EC"/>
</dbReference>
<dbReference type="EMBL" id="KQ971361">
    <property type="protein sequence ID" value="EFA05307.1"/>
    <property type="molecule type" value="Genomic_DNA"/>
</dbReference>
<dbReference type="FunFam" id="1.10.1370.30:FF:000004">
    <property type="entry name" value="Angiotensin-converting enzyme"/>
    <property type="match status" value="1"/>
</dbReference>
<keyword evidence="9 17" id="KW-1015">Disulfide bond</keyword>
<evidence type="ECO:0000256" key="15">
    <source>
        <dbReference type="PIRSR" id="PIRSR601548-2"/>
    </source>
</evidence>
<evidence type="ECO:0000256" key="17">
    <source>
        <dbReference type="PIRSR" id="PIRSR601548-4"/>
    </source>
</evidence>
<evidence type="ECO:0000256" key="19">
    <source>
        <dbReference type="PROSITE-ProRule" id="PRU01355"/>
    </source>
</evidence>
<dbReference type="OrthoDB" id="10029630at2759"/>
<dbReference type="KEGG" id="tca:658047"/>
<name>D2A533_TRICA</name>
<evidence type="ECO:0000256" key="20">
    <source>
        <dbReference type="RuleBase" id="RU361144"/>
    </source>
</evidence>
<evidence type="ECO:0000256" key="7">
    <source>
        <dbReference type="ARBA" id="ARBA00022833"/>
    </source>
</evidence>
<feature type="binding site" evidence="15">
    <location>
        <position position="221"/>
    </location>
    <ligand>
        <name>chloride</name>
        <dbReference type="ChEBI" id="CHEBI:17996"/>
        <label>1</label>
    </ligand>
</feature>
<evidence type="ECO:0000256" key="9">
    <source>
        <dbReference type="ARBA" id="ARBA00023157"/>
    </source>
</evidence>
<dbReference type="InParanoid" id="D2A533"/>
<evidence type="ECO:0000256" key="16">
    <source>
        <dbReference type="PIRSR" id="PIRSR601548-3"/>
    </source>
</evidence>
<dbReference type="PhylomeDB" id="D2A533"/>
<feature type="disulfide bond" evidence="17 19">
    <location>
        <begin position="537"/>
        <end position="555"/>
    </location>
</feature>
<dbReference type="GO" id="GO:0004180">
    <property type="term" value="F:carboxypeptidase activity"/>
    <property type="evidence" value="ECO:0007669"/>
    <property type="project" value="UniProtKB-KW"/>
</dbReference>
<dbReference type="AlphaFoldDB" id="D2A533"/>
<comment type="similarity">
    <text evidence="1 19 20">Belongs to the peptidase M2 family.</text>
</comment>